<dbReference type="PANTHER" id="PTHR24083">
    <property type="entry name" value="NUCLEAR HORMONE RECEPTOR"/>
    <property type="match status" value="1"/>
</dbReference>
<proteinExistence type="inferred from homology"/>
<accession>A0A0N4ZN25</accession>
<dbReference type="SUPFAM" id="SSF57716">
    <property type="entry name" value="Glucocorticoid receptor-like (DNA-binding domain)"/>
    <property type="match status" value="1"/>
</dbReference>
<evidence type="ECO:0000313" key="15">
    <source>
        <dbReference type="WBParaSite" id="PTRK_0000994100.1"/>
    </source>
</evidence>
<evidence type="ECO:0000256" key="2">
    <source>
        <dbReference type="ARBA" id="ARBA00005993"/>
    </source>
</evidence>
<dbReference type="SMART" id="SM00430">
    <property type="entry name" value="HOLI"/>
    <property type="match status" value="1"/>
</dbReference>
<dbReference type="GO" id="GO:0000978">
    <property type="term" value="F:RNA polymerase II cis-regulatory region sequence-specific DNA binding"/>
    <property type="evidence" value="ECO:0007669"/>
    <property type="project" value="InterPro"/>
</dbReference>
<dbReference type="PROSITE" id="PS51843">
    <property type="entry name" value="NR_LBD"/>
    <property type="match status" value="1"/>
</dbReference>
<keyword evidence="9 11" id="KW-0675">Receptor</keyword>
<evidence type="ECO:0000256" key="1">
    <source>
        <dbReference type="ARBA" id="ARBA00004123"/>
    </source>
</evidence>
<dbReference type="PROSITE" id="PS51257">
    <property type="entry name" value="PROKAR_LIPOPROTEIN"/>
    <property type="match status" value="1"/>
</dbReference>
<dbReference type="WBParaSite" id="PTRK_0000994100.1">
    <property type="protein sequence ID" value="PTRK_0000994100.1"/>
    <property type="gene ID" value="PTRK_0000994100"/>
</dbReference>
<name>A0A0N4ZN25_PARTI</name>
<dbReference type="Gene3D" id="1.10.565.10">
    <property type="entry name" value="Retinoid X Receptor"/>
    <property type="match status" value="1"/>
</dbReference>
<reference evidence="15" key="1">
    <citation type="submission" date="2017-02" db="UniProtKB">
        <authorList>
            <consortium name="WormBaseParasite"/>
        </authorList>
    </citation>
    <scope>IDENTIFICATION</scope>
</reference>
<evidence type="ECO:0000256" key="6">
    <source>
        <dbReference type="ARBA" id="ARBA00023015"/>
    </source>
</evidence>
<evidence type="ECO:0000259" key="13">
    <source>
        <dbReference type="PROSITE" id="PS51843"/>
    </source>
</evidence>
<dbReference type="InterPro" id="IPR013088">
    <property type="entry name" value="Znf_NHR/GATA"/>
</dbReference>
<dbReference type="CDD" id="cd06157">
    <property type="entry name" value="NR_LBD"/>
    <property type="match status" value="1"/>
</dbReference>
<evidence type="ECO:0000256" key="10">
    <source>
        <dbReference type="ARBA" id="ARBA00023242"/>
    </source>
</evidence>
<dbReference type="PRINTS" id="PR00047">
    <property type="entry name" value="STROIDFINGER"/>
</dbReference>
<dbReference type="Gene3D" id="3.30.50.10">
    <property type="entry name" value="Erythroid Transcription Factor GATA-1, subunit A"/>
    <property type="match status" value="1"/>
</dbReference>
<organism evidence="14 15">
    <name type="scientific">Parastrongyloides trichosuri</name>
    <name type="common">Possum-specific nematode worm</name>
    <dbReference type="NCBI Taxonomy" id="131310"/>
    <lineage>
        <taxon>Eukaryota</taxon>
        <taxon>Metazoa</taxon>
        <taxon>Ecdysozoa</taxon>
        <taxon>Nematoda</taxon>
        <taxon>Chromadorea</taxon>
        <taxon>Rhabditida</taxon>
        <taxon>Tylenchina</taxon>
        <taxon>Panagrolaimomorpha</taxon>
        <taxon>Strongyloidoidea</taxon>
        <taxon>Strongyloididae</taxon>
        <taxon>Parastrongyloides</taxon>
    </lineage>
</organism>
<comment type="subcellular location">
    <subcellularLocation>
        <location evidence="1 11">Nucleus</location>
    </subcellularLocation>
</comment>
<dbReference type="Proteomes" id="UP000038045">
    <property type="component" value="Unplaced"/>
</dbReference>
<protein>
    <submittedName>
        <fullName evidence="15">Transcription factor HNF-4 homolog</fullName>
    </submittedName>
</protein>
<keyword evidence="8 11" id="KW-0804">Transcription</keyword>
<dbReference type="STRING" id="131310.A0A0N4ZN25"/>
<feature type="domain" description="Nuclear receptor" evidence="12">
    <location>
        <begin position="10"/>
        <end position="85"/>
    </location>
</feature>
<keyword evidence="10 11" id="KW-0539">Nucleus</keyword>
<keyword evidence="4 11" id="KW-0863">Zinc-finger</keyword>
<evidence type="ECO:0000256" key="9">
    <source>
        <dbReference type="ARBA" id="ARBA00023170"/>
    </source>
</evidence>
<dbReference type="FunFam" id="3.30.50.10:FF:000030">
    <property type="entry name" value="Nuclear Hormone Receptor family"/>
    <property type="match status" value="1"/>
</dbReference>
<dbReference type="GO" id="GO:0008270">
    <property type="term" value="F:zinc ion binding"/>
    <property type="evidence" value="ECO:0007669"/>
    <property type="project" value="UniProtKB-KW"/>
</dbReference>
<keyword evidence="14" id="KW-1185">Reference proteome</keyword>
<keyword evidence="3 11" id="KW-0479">Metal-binding</keyword>
<dbReference type="AlphaFoldDB" id="A0A0N4ZN25"/>
<dbReference type="InterPro" id="IPR001628">
    <property type="entry name" value="Znf_hrmn_rcpt"/>
</dbReference>
<dbReference type="PROSITE" id="PS00031">
    <property type="entry name" value="NUCLEAR_REC_DBD_1"/>
    <property type="match status" value="1"/>
</dbReference>
<dbReference type="InterPro" id="IPR001723">
    <property type="entry name" value="Nuclear_hrmn_rcpt"/>
</dbReference>
<sequence length="401" mass="46520">MSQRRKVPEGTLCLVCADKATGYHYGVASCNGCKTFFRRTIVTSQKFVCQYNGECDINKNVRCACRHCRFNKCIAVGMDVNAIQNDRDKLVGTKKNEIDSPMGNNSAFLILSETCDFSYGNEMFQSPDSSTEVLCSENIAQLEHLEELCNKLRNKMLPDKTTARDILTKNSLLCDVDRLEEEPETYFKKLYPASMNDVRYWNIRELRICLEWVKIFKEFTTLHEHDQFALLHNFSFTFNILNRVYYSLRDDPDKIIYPNGAYILRNPQVAVMIPGCRSIYHRQMDEIMNPLRKLKIDLKEFSSFKYILFFNPNAPDLSNPAKEIVEGTRDVYVKDLYNYMIKKNGIAEGGMRYGKLFLMINSIQQIIAQNDENMQVMDVFGHFWTIDSFVRELTMKQKSGG</sequence>
<dbReference type="InterPro" id="IPR049636">
    <property type="entry name" value="HNF4-like_DBD"/>
</dbReference>
<keyword evidence="6 11" id="KW-0805">Transcription regulation</keyword>
<dbReference type="PROSITE" id="PS51030">
    <property type="entry name" value="NUCLEAR_REC_DBD_2"/>
    <property type="match status" value="1"/>
</dbReference>
<dbReference type="GO" id="GO:0003700">
    <property type="term" value="F:DNA-binding transcription factor activity"/>
    <property type="evidence" value="ECO:0007669"/>
    <property type="project" value="InterPro"/>
</dbReference>
<evidence type="ECO:0000313" key="14">
    <source>
        <dbReference type="Proteomes" id="UP000038045"/>
    </source>
</evidence>
<evidence type="ECO:0000256" key="5">
    <source>
        <dbReference type="ARBA" id="ARBA00022833"/>
    </source>
</evidence>
<dbReference type="SUPFAM" id="SSF48508">
    <property type="entry name" value="Nuclear receptor ligand-binding domain"/>
    <property type="match status" value="1"/>
</dbReference>
<keyword evidence="5 11" id="KW-0862">Zinc</keyword>
<evidence type="ECO:0000259" key="12">
    <source>
        <dbReference type="PROSITE" id="PS51030"/>
    </source>
</evidence>
<keyword evidence="7 11" id="KW-0238">DNA-binding</keyword>
<dbReference type="Pfam" id="PF00104">
    <property type="entry name" value="Hormone_recep"/>
    <property type="match status" value="1"/>
</dbReference>
<evidence type="ECO:0000256" key="3">
    <source>
        <dbReference type="ARBA" id="ARBA00022723"/>
    </source>
</evidence>
<evidence type="ECO:0000256" key="4">
    <source>
        <dbReference type="ARBA" id="ARBA00022771"/>
    </source>
</evidence>
<feature type="domain" description="NR LBD" evidence="13">
    <location>
        <begin position="125"/>
        <end position="396"/>
    </location>
</feature>
<dbReference type="Pfam" id="PF00105">
    <property type="entry name" value="zf-C4"/>
    <property type="match status" value="1"/>
</dbReference>
<dbReference type="PRINTS" id="PR00398">
    <property type="entry name" value="STRDHORMONER"/>
</dbReference>
<dbReference type="GO" id="GO:0005634">
    <property type="term" value="C:nucleus"/>
    <property type="evidence" value="ECO:0007669"/>
    <property type="project" value="UniProtKB-SubCell"/>
</dbReference>
<evidence type="ECO:0000256" key="8">
    <source>
        <dbReference type="ARBA" id="ARBA00023163"/>
    </source>
</evidence>
<dbReference type="InterPro" id="IPR050274">
    <property type="entry name" value="Nuclear_hormone_rcpt_NR2"/>
</dbReference>
<comment type="similarity">
    <text evidence="2 11">Belongs to the nuclear hormone receptor family.</text>
</comment>
<dbReference type="CDD" id="cd06960">
    <property type="entry name" value="NR_DBD_HNF4A"/>
    <property type="match status" value="1"/>
</dbReference>
<evidence type="ECO:0000256" key="7">
    <source>
        <dbReference type="ARBA" id="ARBA00023125"/>
    </source>
</evidence>
<dbReference type="InterPro" id="IPR035500">
    <property type="entry name" value="NHR-like_dom_sf"/>
</dbReference>
<dbReference type="SMART" id="SM00399">
    <property type="entry name" value="ZnF_C4"/>
    <property type="match status" value="1"/>
</dbReference>
<dbReference type="InterPro" id="IPR000536">
    <property type="entry name" value="Nucl_hrmn_rcpt_lig-bd"/>
</dbReference>
<evidence type="ECO:0000256" key="11">
    <source>
        <dbReference type="RuleBase" id="RU004334"/>
    </source>
</evidence>